<evidence type="ECO:0000256" key="4">
    <source>
        <dbReference type="ARBA" id="ARBA00022676"/>
    </source>
</evidence>
<protein>
    <submittedName>
        <fullName evidence="10">Glycosyltransferase</fullName>
        <ecNumber evidence="10">2.4.-.-</ecNumber>
    </submittedName>
</protein>
<feature type="transmembrane region" description="Helical" evidence="9">
    <location>
        <begin position="346"/>
        <end position="365"/>
    </location>
</feature>
<dbReference type="Proteomes" id="UP000699691">
    <property type="component" value="Unassembled WGS sequence"/>
</dbReference>
<dbReference type="Gene3D" id="3.90.550.10">
    <property type="entry name" value="Spore Coat Polysaccharide Biosynthesis Protein SpsA, Chain A"/>
    <property type="match status" value="1"/>
</dbReference>
<proteinExistence type="predicted"/>
<dbReference type="InterPro" id="IPR029044">
    <property type="entry name" value="Nucleotide-diphossugar_trans"/>
</dbReference>
<name>A0A955LV49_UNCKA</name>
<dbReference type="PANTHER" id="PTHR12726:SF0">
    <property type="entry name" value="CERAMIDE GLUCOSYLTRANSFERASE"/>
    <property type="match status" value="1"/>
</dbReference>
<reference evidence="10" key="1">
    <citation type="submission" date="2020-04" db="EMBL/GenBank/DDBJ databases">
        <authorList>
            <person name="Zhang T."/>
        </authorList>
    </citation>
    <scope>NUCLEOTIDE SEQUENCE</scope>
    <source>
        <strain evidence="10">HKST-UBA02</strain>
    </source>
</reference>
<keyword evidence="7 9" id="KW-1133">Transmembrane helix</keyword>
<evidence type="ECO:0000256" key="1">
    <source>
        <dbReference type="ARBA" id="ARBA00004141"/>
    </source>
</evidence>
<evidence type="ECO:0000313" key="10">
    <source>
        <dbReference type="EMBL" id="MCA9397216.1"/>
    </source>
</evidence>
<evidence type="ECO:0000256" key="6">
    <source>
        <dbReference type="ARBA" id="ARBA00022692"/>
    </source>
</evidence>
<dbReference type="SUPFAM" id="SSF53448">
    <property type="entry name" value="Nucleotide-diphospho-sugar transferases"/>
    <property type="match status" value="1"/>
</dbReference>
<accession>A0A955LV49</accession>
<feature type="transmembrane region" description="Helical" evidence="9">
    <location>
        <begin position="287"/>
        <end position="309"/>
    </location>
</feature>
<feature type="transmembrane region" description="Helical" evidence="9">
    <location>
        <begin position="315"/>
        <end position="337"/>
    </location>
</feature>
<comment type="subcellular location">
    <subcellularLocation>
        <location evidence="1">Membrane</location>
        <topology evidence="1">Multi-pass membrane protein</topology>
    </subcellularLocation>
</comment>
<feature type="transmembrane region" description="Helical" evidence="9">
    <location>
        <begin position="180"/>
        <end position="199"/>
    </location>
</feature>
<keyword evidence="6 9" id="KW-0812">Transmembrane</keyword>
<dbReference type="GO" id="GO:0008120">
    <property type="term" value="F:ceramide glucosyltransferase activity"/>
    <property type="evidence" value="ECO:0007669"/>
    <property type="project" value="TreeGrafter"/>
</dbReference>
<keyword evidence="4 10" id="KW-0328">Glycosyltransferase</keyword>
<comment type="caution">
    <text evidence="10">The sequence shown here is derived from an EMBL/GenBank/DDBJ whole genome shotgun (WGS) entry which is preliminary data.</text>
</comment>
<evidence type="ECO:0000256" key="3">
    <source>
        <dbReference type="ARBA" id="ARBA00004991"/>
    </source>
</evidence>
<evidence type="ECO:0000256" key="7">
    <source>
        <dbReference type="ARBA" id="ARBA00022989"/>
    </source>
</evidence>
<evidence type="ECO:0000256" key="5">
    <source>
        <dbReference type="ARBA" id="ARBA00022679"/>
    </source>
</evidence>
<dbReference type="EMBL" id="JAGQKY010000002">
    <property type="protein sequence ID" value="MCA9397216.1"/>
    <property type="molecule type" value="Genomic_DNA"/>
</dbReference>
<evidence type="ECO:0000313" key="11">
    <source>
        <dbReference type="Proteomes" id="UP000699691"/>
    </source>
</evidence>
<sequence length="392" mass="44909">MMVYIFFISIVITFILLIPLIINSRRVSPSFNSVYGKPKDTTISDELPMISIIKPVKGIDENLRLNFLSFIYQGYEGVFEIIFTLENNKEDAFPLVEQLAQEFPSIVKVALSGEWNGIGNPKVHNLIAGEKEALGDIILISDADVVVHRNYLTEIATYFQTDSTVAAVTSLYRFRSGKTFWAIIYGLIFTANNVIGYWLTIFSKAHFLFGASIAIRREVLNDVGGFAAVKDYLMEDLYLARLLKKKNYHIILTKYPILVVKEYWSFAEYVANSLRWFVCIRKTSFRYYILLGLLPIPSFIAVITLIYGINYSSQLLIWSALAILLIKVLVATVSVFIEKETGYRKILLFWLIPFAEMSMSIIWFYSLLTSSVHWRGRHYQVGQNGRISHDKS</sequence>
<dbReference type="InterPro" id="IPR025993">
    <property type="entry name" value="Ceramide_glucosylTrfase"/>
</dbReference>
<organism evidence="10 11">
    <name type="scientific">candidate division WWE3 bacterium</name>
    <dbReference type="NCBI Taxonomy" id="2053526"/>
    <lineage>
        <taxon>Bacteria</taxon>
        <taxon>Katanobacteria</taxon>
    </lineage>
</organism>
<evidence type="ECO:0000256" key="8">
    <source>
        <dbReference type="ARBA" id="ARBA00023136"/>
    </source>
</evidence>
<dbReference type="GO" id="GO:0016020">
    <property type="term" value="C:membrane"/>
    <property type="evidence" value="ECO:0007669"/>
    <property type="project" value="UniProtKB-SubCell"/>
</dbReference>
<feature type="transmembrane region" description="Helical" evidence="9">
    <location>
        <begin position="6"/>
        <end position="22"/>
    </location>
</feature>
<gene>
    <name evidence="10" type="ORF">KC573_00145</name>
</gene>
<dbReference type="Pfam" id="PF13506">
    <property type="entry name" value="Glyco_transf_21"/>
    <property type="match status" value="1"/>
</dbReference>
<comment type="pathway">
    <text evidence="3">Sphingolipid metabolism.</text>
</comment>
<dbReference type="EC" id="2.4.-.-" evidence="10"/>
<dbReference type="PANTHER" id="PTHR12726">
    <property type="entry name" value="CERAMIDE GLUCOSYLTRANSFERASE"/>
    <property type="match status" value="1"/>
</dbReference>
<evidence type="ECO:0000256" key="2">
    <source>
        <dbReference type="ARBA" id="ARBA00004760"/>
    </source>
</evidence>
<evidence type="ECO:0000256" key="9">
    <source>
        <dbReference type="SAM" id="Phobius"/>
    </source>
</evidence>
<comment type="pathway">
    <text evidence="2">Lipid metabolism; sphingolipid metabolism.</text>
</comment>
<reference evidence="10" key="2">
    <citation type="journal article" date="2021" name="Microbiome">
        <title>Successional dynamics and alternative stable states in a saline activated sludge microbial community over 9 years.</title>
        <authorList>
            <person name="Wang Y."/>
            <person name="Ye J."/>
            <person name="Ju F."/>
            <person name="Liu L."/>
            <person name="Boyd J.A."/>
            <person name="Deng Y."/>
            <person name="Parks D.H."/>
            <person name="Jiang X."/>
            <person name="Yin X."/>
            <person name="Woodcroft B.J."/>
            <person name="Tyson G.W."/>
            <person name="Hugenholtz P."/>
            <person name="Polz M.F."/>
            <person name="Zhang T."/>
        </authorList>
    </citation>
    <scope>NUCLEOTIDE SEQUENCE</scope>
    <source>
        <strain evidence="10">HKST-UBA02</strain>
    </source>
</reference>
<dbReference type="GO" id="GO:0006679">
    <property type="term" value="P:glucosylceramide biosynthetic process"/>
    <property type="evidence" value="ECO:0007669"/>
    <property type="project" value="TreeGrafter"/>
</dbReference>
<keyword evidence="5 10" id="KW-0808">Transferase</keyword>
<dbReference type="AlphaFoldDB" id="A0A955LV49"/>
<keyword evidence="8 9" id="KW-0472">Membrane</keyword>